<sequence>MKKAVLAIAFILPLAACTTQERNATIGAGVGTAAGAAITGDATGAIAGGLIGGGVGAATANR</sequence>
<reference evidence="2 3" key="1">
    <citation type="submission" date="2019-05" db="EMBL/GenBank/DDBJ databases">
        <authorList>
            <person name="Lee S.D."/>
        </authorList>
    </citation>
    <scope>NUCLEOTIDE SEQUENCE [LARGE SCALE GENOMIC DNA]</scope>
    <source>
        <strain evidence="2 3">GH2-6</strain>
    </source>
</reference>
<feature type="chain" id="PRO_5022790745" description="Glycine zipper 2TM domain-containing protein" evidence="1">
    <location>
        <begin position="19"/>
        <end position="62"/>
    </location>
</feature>
<organism evidence="2 3">
    <name type="scientific">Martelella lutilitoris</name>
    <dbReference type="NCBI Taxonomy" id="2583532"/>
    <lineage>
        <taxon>Bacteria</taxon>
        <taxon>Pseudomonadati</taxon>
        <taxon>Pseudomonadota</taxon>
        <taxon>Alphaproteobacteria</taxon>
        <taxon>Hyphomicrobiales</taxon>
        <taxon>Aurantimonadaceae</taxon>
        <taxon>Martelella</taxon>
    </lineage>
</organism>
<dbReference type="EMBL" id="VCLB01000003">
    <property type="protein sequence ID" value="TNB48810.1"/>
    <property type="molecule type" value="Genomic_DNA"/>
</dbReference>
<evidence type="ECO:0008006" key="4">
    <source>
        <dbReference type="Google" id="ProtNLM"/>
    </source>
</evidence>
<accession>A0A5C4JU99</accession>
<feature type="signal peptide" evidence="1">
    <location>
        <begin position="1"/>
        <end position="18"/>
    </location>
</feature>
<keyword evidence="1" id="KW-0732">Signal</keyword>
<evidence type="ECO:0000313" key="3">
    <source>
        <dbReference type="Proteomes" id="UP000307874"/>
    </source>
</evidence>
<dbReference type="Proteomes" id="UP000307874">
    <property type="component" value="Unassembled WGS sequence"/>
</dbReference>
<evidence type="ECO:0000313" key="2">
    <source>
        <dbReference type="EMBL" id="TNB48810.1"/>
    </source>
</evidence>
<dbReference type="RefSeq" id="WP_138747713.1">
    <property type="nucleotide sequence ID" value="NZ_VCLB01000003.1"/>
</dbReference>
<proteinExistence type="predicted"/>
<dbReference type="AlphaFoldDB" id="A0A5C4JU99"/>
<comment type="caution">
    <text evidence="2">The sequence shown here is derived from an EMBL/GenBank/DDBJ whole genome shotgun (WGS) entry which is preliminary data.</text>
</comment>
<gene>
    <name evidence="2" type="ORF">FF124_06715</name>
</gene>
<name>A0A5C4JU99_9HYPH</name>
<keyword evidence="3" id="KW-1185">Reference proteome</keyword>
<reference evidence="2 3" key="2">
    <citation type="submission" date="2019-06" db="EMBL/GenBank/DDBJ databases">
        <title>Martelella lutilitoris sp. nov., isolated from a tidal mudflat.</title>
        <authorList>
            <person name="Kim Y.-J."/>
        </authorList>
    </citation>
    <scope>NUCLEOTIDE SEQUENCE [LARGE SCALE GENOMIC DNA]</scope>
    <source>
        <strain evidence="2 3">GH2-6</strain>
    </source>
</reference>
<evidence type="ECO:0000256" key="1">
    <source>
        <dbReference type="SAM" id="SignalP"/>
    </source>
</evidence>
<protein>
    <recommendedName>
        <fullName evidence="4">Glycine zipper 2TM domain-containing protein</fullName>
    </recommendedName>
</protein>